<dbReference type="AlphaFoldDB" id="A0AA97JWT1"/>
<gene>
    <name evidence="2" type="primary">LOC129336579</name>
</gene>
<reference evidence="2" key="1">
    <citation type="submission" date="2025-08" db="UniProtKB">
        <authorList>
            <consortium name="RefSeq"/>
        </authorList>
    </citation>
    <scope>IDENTIFICATION</scope>
    <source>
        <tissue evidence="2">Blood</tissue>
    </source>
</reference>
<dbReference type="KEGG" id="emc:129336579"/>
<name>A0AA97JWT1_EUBMA</name>
<proteinExistence type="predicted"/>
<accession>A0AA97JWT1</accession>
<evidence type="ECO:0000313" key="2">
    <source>
        <dbReference type="RefSeq" id="XP_054845730.1"/>
    </source>
</evidence>
<sequence length="154" mass="16301">MRREQGYNTGLDINFNSSTTMKLLVLLCCFLSTVVAVPVRRSVGLSSEERRPILISQGPPVFPPLPGFAQLPQLPGSMPFTQVAVPQQAAQYAPWNRFPELYNNFYGFPIGGMPPPVGGMPPPVGGMPPPVGGMPPPVGGMPPPVGGMPPPLGK</sequence>
<keyword evidence="1" id="KW-1185">Reference proteome</keyword>
<evidence type="ECO:0000313" key="1">
    <source>
        <dbReference type="Proteomes" id="UP001190640"/>
    </source>
</evidence>
<protein>
    <submittedName>
        <fullName evidence="2">Proline-rich protein 2-like isoform X1</fullName>
    </submittedName>
</protein>
<dbReference type="GeneID" id="129336579"/>
<dbReference type="Proteomes" id="UP001190640">
    <property type="component" value="Chromosome 10"/>
</dbReference>
<organism evidence="1 2">
    <name type="scientific">Eublepharis macularius</name>
    <name type="common">Leopard gecko</name>
    <name type="synonym">Cyrtodactylus macularius</name>
    <dbReference type="NCBI Taxonomy" id="481883"/>
    <lineage>
        <taxon>Eukaryota</taxon>
        <taxon>Metazoa</taxon>
        <taxon>Chordata</taxon>
        <taxon>Craniata</taxon>
        <taxon>Vertebrata</taxon>
        <taxon>Euteleostomi</taxon>
        <taxon>Lepidosauria</taxon>
        <taxon>Squamata</taxon>
        <taxon>Bifurcata</taxon>
        <taxon>Gekkota</taxon>
        <taxon>Eublepharidae</taxon>
        <taxon>Eublepharinae</taxon>
        <taxon>Eublepharis</taxon>
    </lineage>
</organism>
<dbReference type="RefSeq" id="XP_054845730.1">
    <property type="nucleotide sequence ID" value="XM_054989755.1"/>
</dbReference>